<evidence type="ECO:0000256" key="8">
    <source>
        <dbReference type="SAM" id="MobiDB-lite"/>
    </source>
</evidence>
<organism evidence="10 11">
    <name type="scientific">Streptomyces himalayensis subsp. himalayensis</name>
    <dbReference type="NCBI Taxonomy" id="2756131"/>
    <lineage>
        <taxon>Bacteria</taxon>
        <taxon>Bacillati</taxon>
        <taxon>Actinomycetota</taxon>
        <taxon>Actinomycetes</taxon>
        <taxon>Kitasatosporales</taxon>
        <taxon>Streptomycetaceae</taxon>
        <taxon>Streptomyces</taxon>
        <taxon>Streptomyces himalayensis</taxon>
    </lineage>
</organism>
<dbReference type="SUPFAM" id="SSF161098">
    <property type="entry name" value="MetI-like"/>
    <property type="match status" value="1"/>
</dbReference>
<evidence type="ECO:0000259" key="9">
    <source>
        <dbReference type="PROSITE" id="PS50928"/>
    </source>
</evidence>
<feature type="transmembrane region" description="Helical" evidence="7">
    <location>
        <begin position="327"/>
        <end position="349"/>
    </location>
</feature>
<dbReference type="Gene3D" id="1.10.3720.10">
    <property type="entry name" value="MetI-like"/>
    <property type="match status" value="1"/>
</dbReference>
<name>A0A7W0I821_9ACTN</name>
<comment type="similarity">
    <text evidence="7">Belongs to the binding-protein-dependent transport system permease family.</text>
</comment>
<keyword evidence="4 7" id="KW-0812">Transmembrane</keyword>
<dbReference type="CDD" id="cd06261">
    <property type="entry name" value="TM_PBP2"/>
    <property type="match status" value="1"/>
</dbReference>
<gene>
    <name evidence="10" type="ORF">H1D24_08080</name>
</gene>
<evidence type="ECO:0000256" key="6">
    <source>
        <dbReference type="ARBA" id="ARBA00023136"/>
    </source>
</evidence>
<comment type="subcellular location">
    <subcellularLocation>
        <location evidence="1 7">Cell membrane</location>
        <topology evidence="1 7">Multi-pass membrane protein</topology>
    </subcellularLocation>
</comment>
<evidence type="ECO:0000256" key="1">
    <source>
        <dbReference type="ARBA" id="ARBA00004651"/>
    </source>
</evidence>
<comment type="caution">
    <text evidence="10">The sequence shown here is derived from an EMBL/GenBank/DDBJ whole genome shotgun (WGS) entry which is preliminary data.</text>
</comment>
<evidence type="ECO:0000256" key="3">
    <source>
        <dbReference type="ARBA" id="ARBA00022475"/>
    </source>
</evidence>
<dbReference type="PANTHER" id="PTHR43163">
    <property type="entry name" value="DIPEPTIDE TRANSPORT SYSTEM PERMEASE PROTEIN DPPB-RELATED"/>
    <property type="match status" value="1"/>
</dbReference>
<keyword evidence="5 7" id="KW-1133">Transmembrane helix</keyword>
<feature type="transmembrane region" description="Helical" evidence="7">
    <location>
        <begin position="219"/>
        <end position="239"/>
    </location>
</feature>
<dbReference type="AlphaFoldDB" id="A0A7W0I821"/>
<evidence type="ECO:0000256" key="2">
    <source>
        <dbReference type="ARBA" id="ARBA00022448"/>
    </source>
</evidence>
<feature type="transmembrane region" description="Helical" evidence="7">
    <location>
        <begin position="47"/>
        <end position="71"/>
    </location>
</feature>
<keyword evidence="3" id="KW-1003">Cell membrane</keyword>
<feature type="transmembrane region" description="Helical" evidence="7">
    <location>
        <begin position="141"/>
        <end position="164"/>
    </location>
</feature>
<proteinExistence type="inferred from homology"/>
<evidence type="ECO:0000313" key="10">
    <source>
        <dbReference type="EMBL" id="MBA2945768.1"/>
    </source>
</evidence>
<feature type="transmembrane region" description="Helical" evidence="7">
    <location>
        <begin position="277"/>
        <end position="298"/>
    </location>
</feature>
<protein>
    <submittedName>
        <fullName evidence="10">ABC transporter permease</fullName>
    </submittedName>
</protein>
<feature type="compositionally biased region" description="Gly residues" evidence="8">
    <location>
        <begin position="10"/>
        <end position="19"/>
    </location>
</feature>
<dbReference type="Pfam" id="PF00528">
    <property type="entry name" value="BPD_transp_1"/>
    <property type="match status" value="1"/>
</dbReference>
<dbReference type="InterPro" id="IPR000515">
    <property type="entry name" value="MetI-like"/>
</dbReference>
<dbReference type="PROSITE" id="PS50928">
    <property type="entry name" value="ABC_TM1"/>
    <property type="match status" value="1"/>
</dbReference>
<evidence type="ECO:0000256" key="5">
    <source>
        <dbReference type="ARBA" id="ARBA00022989"/>
    </source>
</evidence>
<evidence type="ECO:0000256" key="4">
    <source>
        <dbReference type="ARBA" id="ARBA00022692"/>
    </source>
</evidence>
<dbReference type="PANTHER" id="PTHR43163:SF3">
    <property type="entry name" value="PEPTIDE ABC TRANSPORTER PERMEASE PROTEIN"/>
    <property type="match status" value="1"/>
</dbReference>
<accession>A0A7W0I821</accession>
<dbReference type="Pfam" id="PF19300">
    <property type="entry name" value="BPD_transp_1_N"/>
    <property type="match status" value="1"/>
</dbReference>
<keyword evidence="2 7" id="KW-0813">Transport</keyword>
<dbReference type="EMBL" id="JACEHE010000003">
    <property type="protein sequence ID" value="MBA2945768.1"/>
    <property type="molecule type" value="Genomic_DNA"/>
</dbReference>
<dbReference type="RefSeq" id="WP_181656688.1">
    <property type="nucleotide sequence ID" value="NZ_JACEHE010000003.1"/>
</dbReference>
<feature type="transmembrane region" description="Helical" evidence="7">
    <location>
        <begin position="176"/>
        <end position="199"/>
    </location>
</feature>
<evidence type="ECO:0000313" key="11">
    <source>
        <dbReference type="Proteomes" id="UP000545761"/>
    </source>
</evidence>
<dbReference type="GO" id="GO:0055085">
    <property type="term" value="P:transmembrane transport"/>
    <property type="evidence" value="ECO:0007669"/>
    <property type="project" value="InterPro"/>
</dbReference>
<dbReference type="InterPro" id="IPR035906">
    <property type="entry name" value="MetI-like_sf"/>
</dbReference>
<dbReference type="Proteomes" id="UP000545761">
    <property type="component" value="Unassembled WGS sequence"/>
</dbReference>
<reference evidence="10 11" key="1">
    <citation type="submission" date="2020-07" db="EMBL/GenBank/DDBJ databases">
        <title>Streptomyces isolated from Indian soil.</title>
        <authorList>
            <person name="Mandal S."/>
            <person name="Maiti P.K."/>
        </authorList>
    </citation>
    <scope>NUCLEOTIDE SEQUENCE [LARGE SCALE GENOMIC DNA]</scope>
    <source>
        <strain evidence="10 11">PSKA28</strain>
    </source>
</reference>
<feature type="domain" description="ABC transmembrane type-1" evidence="9">
    <location>
        <begin position="137"/>
        <end position="342"/>
    </location>
</feature>
<dbReference type="InterPro" id="IPR045621">
    <property type="entry name" value="BPD_transp_1_N"/>
</dbReference>
<feature type="region of interest" description="Disordered" evidence="8">
    <location>
        <begin position="1"/>
        <end position="28"/>
    </location>
</feature>
<sequence>MTAPATLTGRGPGHAGRGPGLSPAGPAARPRVRESLFRRLTAAPRPLGRLLVVTATVFVLASLLTFALGALSDANPAAAVLGDLATPADIARMEAQFGLDRPLYVQYVTWLGSALSGDLGVSWFTGVPVADSIAQALPVDLSIAGLALLLAVVIGGGAGIAAALHSGGRIDRTVTLVCSVLSTLPPFLIGIVLIVVFAVQFGALPTGGYEPLNAGVGQWLRYAILPAFALSLDAAASIARQLRTSLVGALRENYVTGAEMRGYSARRVLFGHVLRNAAGPALTVLGMSVPVILGGAVVTEKIFNLPGIAQLSLQAAERHDIPVVQGALLVTVAVVLVANVAVNAALAALNPAARRNRGGRARTAPAEGGGA</sequence>
<keyword evidence="6 7" id="KW-0472">Membrane</keyword>
<dbReference type="GO" id="GO:0005886">
    <property type="term" value="C:plasma membrane"/>
    <property type="evidence" value="ECO:0007669"/>
    <property type="project" value="UniProtKB-SubCell"/>
</dbReference>
<evidence type="ECO:0000256" key="7">
    <source>
        <dbReference type="RuleBase" id="RU363032"/>
    </source>
</evidence>